<evidence type="ECO:0000313" key="3">
    <source>
        <dbReference type="EMBL" id="BDU75354.1"/>
    </source>
</evidence>
<dbReference type="InterPro" id="IPR025164">
    <property type="entry name" value="Toastrack_DUF4097"/>
</dbReference>
<dbReference type="RefSeq" id="WP_243334468.1">
    <property type="nucleotide sequence ID" value="NZ_AP027081.1"/>
</dbReference>
<accession>A0AA48GPV1</accession>
<gene>
    <name evidence="3" type="ORF">METESE_03120</name>
</gene>
<name>A0AA48GPV1_9BACT</name>
<proteinExistence type="predicted"/>
<feature type="region of interest" description="Disordered" evidence="1">
    <location>
        <begin position="21"/>
        <end position="40"/>
    </location>
</feature>
<dbReference type="EMBL" id="AP027081">
    <property type="protein sequence ID" value="BDU75354.1"/>
    <property type="molecule type" value="Genomic_DNA"/>
</dbReference>
<protein>
    <recommendedName>
        <fullName evidence="2">DUF4097 domain-containing protein</fullName>
    </recommendedName>
</protein>
<organism evidence="3 4">
    <name type="scientific">Mesoterricola sediminis</name>
    <dbReference type="NCBI Taxonomy" id="2927980"/>
    <lineage>
        <taxon>Bacteria</taxon>
        <taxon>Pseudomonadati</taxon>
        <taxon>Acidobacteriota</taxon>
        <taxon>Holophagae</taxon>
        <taxon>Holophagales</taxon>
        <taxon>Holophagaceae</taxon>
        <taxon>Mesoterricola</taxon>
    </lineage>
</organism>
<evidence type="ECO:0000313" key="4">
    <source>
        <dbReference type="Proteomes" id="UP001228113"/>
    </source>
</evidence>
<dbReference type="AlphaFoldDB" id="A0AA48GPV1"/>
<dbReference type="Proteomes" id="UP001228113">
    <property type="component" value="Chromosome"/>
</dbReference>
<feature type="domain" description="DUF4097" evidence="2">
    <location>
        <begin position="67"/>
        <end position="287"/>
    </location>
</feature>
<reference evidence="3" key="1">
    <citation type="journal article" date="2023" name="Int. J. Syst. Evol. Microbiol.">
        <title>Mesoterricola silvestris gen. nov., sp. nov., Mesoterricola sediminis sp. nov., Geothrix oryzae sp. nov., Geothrix edaphica sp. nov., Geothrix rubra sp. nov., and Geothrix limicola sp. nov., six novel members of Acidobacteriota isolated from soils.</title>
        <authorList>
            <person name="Itoh H."/>
            <person name="Sugisawa Y."/>
            <person name="Mise K."/>
            <person name="Xu Z."/>
            <person name="Kuniyasu M."/>
            <person name="Ushijima N."/>
            <person name="Kawano K."/>
            <person name="Kobayashi E."/>
            <person name="Shiratori Y."/>
            <person name="Masuda Y."/>
            <person name="Senoo K."/>
        </authorList>
    </citation>
    <scope>NUCLEOTIDE SEQUENCE</scope>
    <source>
        <strain evidence="3">W786</strain>
    </source>
</reference>
<sequence>MKLGVVLTACAVCLAGGPQTLSAGEGPGSGSRTETRNEKLAPGSKLWVKNRNGAIRVSGWDKEEVALVAQIRDSAKRRIDLVVQRKGQDLDIEAQYQQPVVVFSFGFSPSPRCEMTLNVPRKILAHFRTINGTVTVEALEGYARCETTNGDIVLHDLAGEALAETTNGTIEARNLRARIKGGTTNGRIRIEDVEGGVHLETTNGSIIARGLEGWGEGIHLESTNGGIEVVLGRASGEIQAENSNGAIDIRVPGATVIESSKHSAKVKVPGKREQKIVLETTNGAITVH</sequence>
<evidence type="ECO:0000256" key="1">
    <source>
        <dbReference type="SAM" id="MobiDB-lite"/>
    </source>
</evidence>
<dbReference type="Pfam" id="PF13349">
    <property type="entry name" value="DUF4097"/>
    <property type="match status" value="1"/>
</dbReference>
<evidence type="ECO:0000259" key="2">
    <source>
        <dbReference type="Pfam" id="PF13349"/>
    </source>
</evidence>
<dbReference type="KEGG" id="msea:METESE_03120"/>
<keyword evidence="4" id="KW-1185">Reference proteome</keyword>